<keyword evidence="6" id="KW-0378">Hydrolase</keyword>
<protein>
    <recommendedName>
        <fullName evidence="3">endo-1,4-beta-xylanase</fullName>
        <ecNumber evidence="3">3.2.1.8</ecNumber>
    </recommendedName>
</protein>
<dbReference type="InterPro" id="IPR001000">
    <property type="entry name" value="GH10_dom"/>
</dbReference>
<evidence type="ECO:0000313" key="12">
    <source>
        <dbReference type="EMBL" id="GMH60435.1"/>
    </source>
</evidence>
<dbReference type="PRINTS" id="PR00134">
    <property type="entry name" value="GLHYDRLASE10"/>
</dbReference>
<evidence type="ECO:0000256" key="7">
    <source>
        <dbReference type="ARBA" id="ARBA00023277"/>
    </source>
</evidence>
<keyword evidence="9" id="KW-0624">Polysaccharide degradation</keyword>
<evidence type="ECO:0000256" key="4">
    <source>
        <dbReference type="ARBA" id="ARBA00022651"/>
    </source>
</evidence>
<keyword evidence="4" id="KW-0858">Xylan degradation</keyword>
<dbReference type="SUPFAM" id="SSF51445">
    <property type="entry name" value="(Trans)glycosidases"/>
    <property type="match status" value="1"/>
</dbReference>
<comment type="similarity">
    <text evidence="2">Belongs to the glycosyl hydrolase 10 (cellulase F) family.</text>
</comment>
<dbReference type="InterPro" id="IPR044846">
    <property type="entry name" value="GH10"/>
</dbReference>
<dbReference type="PANTHER" id="PTHR31490">
    <property type="entry name" value="GLYCOSYL HYDROLASE"/>
    <property type="match status" value="1"/>
</dbReference>
<dbReference type="OrthoDB" id="3055998at2759"/>
<proteinExistence type="inferred from homology"/>
<comment type="caution">
    <text evidence="12">The sequence shown here is derived from an EMBL/GenBank/DDBJ whole genome shotgun (WGS) entry which is preliminary data.</text>
</comment>
<dbReference type="PROSITE" id="PS51760">
    <property type="entry name" value="GH10_2"/>
    <property type="match status" value="1"/>
</dbReference>
<evidence type="ECO:0000256" key="6">
    <source>
        <dbReference type="ARBA" id="ARBA00022801"/>
    </source>
</evidence>
<accession>A0A9W7A082</accession>
<reference evidence="12" key="1">
    <citation type="submission" date="2022-07" db="EMBL/GenBank/DDBJ databases">
        <title>Genome analysis of Parmales, a sister group of diatoms, reveals the evolutionary specialization of diatoms from phago-mixotrophs to photoautotrophs.</title>
        <authorList>
            <person name="Ban H."/>
            <person name="Sato S."/>
            <person name="Yoshikawa S."/>
            <person name="Kazumasa Y."/>
            <person name="Nakamura Y."/>
            <person name="Ichinomiya M."/>
            <person name="Saitoh K."/>
            <person name="Sato N."/>
            <person name="Blanc-Mathieu R."/>
            <person name="Endo H."/>
            <person name="Kuwata A."/>
            <person name="Ogata H."/>
        </authorList>
    </citation>
    <scope>NUCLEOTIDE SEQUENCE</scope>
</reference>
<dbReference type="GO" id="GO:0031176">
    <property type="term" value="F:endo-1,4-beta-xylanase activity"/>
    <property type="evidence" value="ECO:0007669"/>
    <property type="project" value="UniProtKB-EC"/>
</dbReference>
<dbReference type="EMBL" id="BRXZ01002360">
    <property type="protein sequence ID" value="GMH60435.1"/>
    <property type="molecule type" value="Genomic_DNA"/>
</dbReference>
<sequence>MSLADSARKGGWEVGTCVLPKFMFPEVYSSSGRRESIEKNPSHEACPLSVNSYLSALSTTFTSFTIEHHMKWGPLLNKSREYDFTTVDRMVDWGVENGFTVKGHVLIWHVTSPKFINDLPPAEFSKVVRNHIFTVMRHFRGRVRQWDVVNEALAPDGSMADTIFLRKMGPGYIAQCFRWAHEADPDAFLIYNDNKVEGWGLGSPHSDKAEGFFNLLRDLIEEGAPVHGAGLQGHLVASGTGVRKPPTPKAVANQIRRLSTLNLKVNLSEFDVRTSSLPDHLDPYEVQKEIVRDILSACFSQPNFTGVYFWGVSDAVSWVEDFYGNVDKPLILDSSYSPKPSHQGVLDAMSSPTAPPLPPALHDKSSLLPPPSGWGSSWMQASPPPSPSPSTSETATTSEAYGNSLPDWELEAKTDSG</sequence>
<evidence type="ECO:0000256" key="3">
    <source>
        <dbReference type="ARBA" id="ARBA00012590"/>
    </source>
</evidence>
<feature type="domain" description="GH10" evidence="11">
    <location>
        <begin position="42"/>
        <end position="348"/>
    </location>
</feature>
<dbReference type="Gene3D" id="3.20.20.80">
    <property type="entry name" value="Glycosidases"/>
    <property type="match status" value="1"/>
</dbReference>
<dbReference type="PANTHER" id="PTHR31490:SF88">
    <property type="entry name" value="BETA-XYLANASE"/>
    <property type="match status" value="1"/>
</dbReference>
<organism evidence="12 13">
    <name type="scientific">Triparma retinervis</name>
    <dbReference type="NCBI Taxonomy" id="2557542"/>
    <lineage>
        <taxon>Eukaryota</taxon>
        <taxon>Sar</taxon>
        <taxon>Stramenopiles</taxon>
        <taxon>Ochrophyta</taxon>
        <taxon>Bolidophyceae</taxon>
        <taxon>Parmales</taxon>
        <taxon>Triparmaceae</taxon>
        <taxon>Triparma</taxon>
    </lineage>
</organism>
<dbReference type="GO" id="GO:0045493">
    <property type="term" value="P:xylan catabolic process"/>
    <property type="evidence" value="ECO:0007669"/>
    <property type="project" value="UniProtKB-KW"/>
</dbReference>
<feature type="compositionally biased region" description="Low complexity" evidence="10">
    <location>
        <begin position="389"/>
        <end position="400"/>
    </location>
</feature>
<keyword evidence="5" id="KW-0732">Signal</keyword>
<dbReference type="Pfam" id="PF00331">
    <property type="entry name" value="Glyco_hydro_10"/>
    <property type="match status" value="1"/>
</dbReference>
<name>A0A9W7A082_9STRA</name>
<keyword evidence="8" id="KW-0326">Glycosidase</keyword>
<evidence type="ECO:0000256" key="8">
    <source>
        <dbReference type="ARBA" id="ARBA00023295"/>
    </source>
</evidence>
<comment type="catalytic activity">
    <reaction evidence="1">
        <text>Endohydrolysis of (1-&gt;4)-beta-D-xylosidic linkages in xylans.</text>
        <dbReference type="EC" id="3.2.1.8"/>
    </reaction>
</comment>
<dbReference type="SMART" id="SM00633">
    <property type="entry name" value="Glyco_10"/>
    <property type="match status" value="1"/>
</dbReference>
<evidence type="ECO:0000259" key="11">
    <source>
        <dbReference type="PROSITE" id="PS51760"/>
    </source>
</evidence>
<evidence type="ECO:0000256" key="2">
    <source>
        <dbReference type="ARBA" id="ARBA00007495"/>
    </source>
</evidence>
<evidence type="ECO:0000313" key="13">
    <source>
        <dbReference type="Proteomes" id="UP001165082"/>
    </source>
</evidence>
<evidence type="ECO:0000256" key="9">
    <source>
        <dbReference type="ARBA" id="ARBA00023326"/>
    </source>
</evidence>
<dbReference type="EC" id="3.2.1.8" evidence="3"/>
<dbReference type="Proteomes" id="UP001165082">
    <property type="component" value="Unassembled WGS sequence"/>
</dbReference>
<feature type="region of interest" description="Disordered" evidence="10">
    <location>
        <begin position="341"/>
        <end position="417"/>
    </location>
</feature>
<keyword evidence="13" id="KW-1185">Reference proteome</keyword>
<dbReference type="AlphaFoldDB" id="A0A9W7A082"/>
<evidence type="ECO:0000256" key="5">
    <source>
        <dbReference type="ARBA" id="ARBA00022729"/>
    </source>
</evidence>
<gene>
    <name evidence="12" type="ORF">TrRE_jg2886</name>
</gene>
<evidence type="ECO:0000256" key="1">
    <source>
        <dbReference type="ARBA" id="ARBA00000681"/>
    </source>
</evidence>
<keyword evidence="7" id="KW-0119">Carbohydrate metabolism</keyword>
<dbReference type="InterPro" id="IPR017853">
    <property type="entry name" value="GH"/>
</dbReference>
<evidence type="ECO:0000256" key="10">
    <source>
        <dbReference type="SAM" id="MobiDB-lite"/>
    </source>
</evidence>